<proteinExistence type="predicted"/>
<accession>M8AUQ4</accession>
<sequence length="101" mass="11097">MPKPNNSNNALGDGVYLCGSEDDSDDTYRIVFCVATLSVQKGWPLKTLSLSLNLVVFVALLEPSWLRPFITSTPRSFDDAALKPFTLTTTSRSPPPHEAVR</sequence>
<evidence type="ECO:0000313" key="1">
    <source>
        <dbReference type="EMBL" id="EMS68960.1"/>
    </source>
</evidence>
<gene>
    <name evidence="1" type="ORF">TRIUR3_21166</name>
</gene>
<reference evidence="1" key="1">
    <citation type="journal article" date="2013" name="Nature">
        <title>Draft genome of the wheat A-genome progenitor Triticum urartu.</title>
        <authorList>
            <person name="Ling H.Q."/>
            <person name="Zhao S."/>
            <person name="Liu D."/>
            <person name="Wang J."/>
            <person name="Sun H."/>
            <person name="Zhang C."/>
            <person name="Fan H."/>
            <person name="Li D."/>
            <person name="Dong L."/>
            <person name="Tao Y."/>
            <person name="Gao C."/>
            <person name="Wu H."/>
            <person name="Li Y."/>
            <person name="Cui Y."/>
            <person name="Guo X."/>
            <person name="Zheng S."/>
            <person name="Wang B."/>
            <person name="Yu K."/>
            <person name="Liang Q."/>
            <person name="Yang W."/>
            <person name="Lou X."/>
            <person name="Chen J."/>
            <person name="Feng M."/>
            <person name="Jian J."/>
            <person name="Zhang X."/>
            <person name="Luo G."/>
            <person name="Jiang Y."/>
            <person name="Liu J."/>
            <person name="Wang Z."/>
            <person name="Sha Y."/>
            <person name="Zhang B."/>
            <person name="Wu H."/>
            <person name="Tang D."/>
            <person name="Shen Q."/>
            <person name="Xue P."/>
            <person name="Zou S."/>
            <person name="Wang X."/>
            <person name="Liu X."/>
            <person name="Wang F."/>
            <person name="Yang Y."/>
            <person name="An X."/>
            <person name="Dong Z."/>
            <person name="Zhang K."/>
            <person name="Zhang X."/>
            <person name="Luo M.C."/>
            <person name="Dvorak J."/>
            <person name="Tong Y."/>
            <person name="Wang J."/>
            <person name="Yang H."/>
            <person name="Li Z."/>
            <person name="Wang D."/>
            <person name="Zhang A."/>
            <person name="Wang J."/>
        </authorList>
    </citation>
    <scope>NUCLEOTIDE SEQUENCE</scope>
</reference>
<protein>
    <submittedName>
        <fullName evidence="1">Uncharacterized protein</fullName>
    </submittedName>
</protein>
<dbReference type="EMBL" id="KD000021">
    <property type="protein sequence ID" value="EMS68960.1"/>
    <property type="molecule type" value="Genomic_DNA"/>
</dbReference>
<name>M8AUQ4_TRIUA</name>
<organism evidence="1">
    <name type="scientific">Triticum urartu</name>
    <name type="common">Red wild einkorn</name>
    <name type="synonym">Crithodium urartu</name>
    <dbReference type="NCBI Taxonomy" id="4572"/>
    <lineage>
        <taxon>Eukaryota</taxon>
        <taxon>Viridiplantae</taxon>
        <taxon>Streptophyta</taxon>
        <taxon>Embryophyta</taxon>
        <taxon>Tracheophyta</taxon>
        <taxon>Spermatophyta</taxon>
        <taxon>Magnoliopsida</taxon>
        <taxon>Liliopsida</taxon>
        <taxon>Poales</taxon>
        <taxon>Poaceae</taxon>
        <taxon>BOP clade</taxon>
        <taxon>Pooideae</taxon>
        <taxon>Triticodae</taxon>
        <taxon>Triticeae</taxon>
        <taxon>Triticinae</taxon>
        <taxon>Triticum</taxon>
    </lineage>
</organism>
<dbReference type="AlphaFoldDB" id="M8AUQ4"/>